<dbReference type="GO" id="GO:0000166">
    <property type="term" value="F:nucleotide binding"/>
    <property type="evidence" value="ECO:0007669"/>
    <property type="project" value="UniProtKB-KW"/>
</dbReference>
<evidence type="ECO:0000256" key="19">
    <source>
        <dbReference type="HAMAP-Rule" id="MF_00110"/>
    </source>
</evidence>
<dbReference type="Pfam" id="PF01761">
    <property type="entry name" value="DHQ_synthase"/>
    <property type="match status" value="1"/>
</dbReference>
<evidence type="ECO:0000256" key="6">
    <source>
        <dbReference type="ARBA" id="ARBA00004661"/>
    </source>
</evidence>
<dbReference type="Gene3D" id="1.20.1090.10">
    <property type="entry name" value="Dehydroquinate synthase-like - alpha domain"/>
    <property type="match status" value="1"/>
</dbReference>
<keyword evidence="12 19" id="KW-0479">Metal-binding</keyword>
<dbReference type="InterPro" id="IPR056179">
    <property type="entry name" value="DHQS_C"/>
</dbReference>
<dbReference type="PANTHER" id="PTHR43622:SF7">
    <property type="entry name" value="3-DEHYDROQUINATE SYNTHASE, CHLOROPLASTIC"/>
    <property type="match status" value="1"/>
</dbReference>
<evidence type="ECO:0000256" key="18">
    <source>
        <dbReference type="ARBA" id="ARBA00023285"/>
    </source>
</evidence>
<comment type="cofactor">
    <cofactor evidence="19">
        <name>Co(2+)</name>
        <dbReference type="ChEBI" id="CHEBI:48828"/>
    </cofactor>
    <cofactor evidence="19">
        <name>Zn(2+)</name>
        <dbReference type="ChEBI" id="CHEBI:29105"/>
    </cofactor>
    <text evidence="19">Binds 1 divalent metal cation per subunit. Can use either Co(2+) or Zn(2+).</text>
</comment>
<name>A0A128EJ02_9BACT</name>
<dbReference type="CDD" id="cd08195">
    <property type="entry name" value="DHQS"/>
    <property type="match status" value="1"/>
</dbReference>
<dbReference type="PANTHER" id="PTHR43622">
    <property type="entry name" value="3-DEHYDROQUINATE SYNTHASE"/>
    <property type="match status" value="1"/>
</dbReference>
<feature type="binding site" evidence="19">
    <location>
        <begin position="120"/>
        <end position="121"/>
    </location>
    <ligand>
        <name>NAD(+)</name>
        <dbReference type="ChEBI" id="CHEBI:57540"/>
    </ligand>
</feature>
<dbReference type="EC" id="4.2.3.4" evidence="8 19"/>
<feature type="domain" description="3-dehydroquinate synthase N-terminal" evidence="20">
    <location>
        <begin position="58"/>
        <end position="170"/>
    </location>
</feature>
<keyword evidence="13 19" id="KW-0547">Nucleotide-binding</keyword>
<evidence type="ECO:0000256" key="11">
    <source>
        <dbReference type="ARBA" id="ARBA00022605"/>
    </source>
</evidence>
<dbReference type="PIRSF" id="PIRSF001455">
    <property type="entry name" value="DHQ_synth"/>
    <property type="match status" value="1"/>
</dbReference>
<feature type="binding site" evidence="19">
    <location>
        <position position="133"/>
    </location>
    <ligand>
        <name>NAD(+)</name>
        <dbReference type="ChEBI" id="CHEBI:57540"/>
    </ligand>
</feature>
<feature type="binding site" evidence="19">
    <location>
        <begin position="62"/>
        <end position="67"/>
    </location>
    <ligand>
        <name>NAD(+)</name>
        <dbReference type="ChEBI" id="CHEBI:57540"/>
    </ligand>
</feature>
<dbReference type="HAMAP" id="MF_00110">
    <property type="entry name" value="DHQ_synthase"/>
    <property type="match status" value="1"/>
</dbReference>
<evidence type="ECO:0000256" key="9">
    <source>
        <dbReference type="ARBA" id="ARBA00017684"/>
    </source>
</evidence>
<evidence type="ECO:0000256" key="2">
    <source>
        <dbReference type="ARBA" id="ARBA00001911"/>
    </source>
</evidence>
<dbReference type="FunFam" id="3.40.50.1970:FF:000007">
    <property type="entry name" value="Pentafunctional AROM polypeptide"/>
    <property type="match status" value="1"/>
</dbReference>
<dbReference type="GO" id="GO:0046872">
    <property type="term" value="F:metal ion binding"/>
    <property type="evidence" value="ECO:0007669"/>
    <property type="project" value="UniProtKB-KW"/>
</dbReference>
<feature type="binding site" evidence="19">
    <location>
        <position position="175"/>
    </location>
    <ligand>
        <name>Zn(2+)</name>
        <dbReference type="ChEBI" id="CHEBI:29105"/>
    </ligand>
</feature>
<feature type="binding site" evidence="19">
    <location>
        <position position="234"/>
    </location>
    <ligand>
        <name>Zn(2+)</name>
        <dbReference type="ChEBI" id="CHEBI:29105"/>
    </ligand>
</feature>
<evidence type="ECO:0000259" key="21">
    <source>
        <dbReference type="Pfam" id="PF24621"/>
    </source>
</evidence>
<dbReference type="EMBL" id="FIZP01000011">
    <property type="protein sequence ID" value="CZE48824.1"/>
    <property type="molecule type" value="Genomic_DNA"/>
</dbReference>
<keyword evidence="16 19" id="KW-0057">Aromatic amino acid biosynthesis</keyword>
<comment type="cofactor">
    <cofactor evidence="3">
        <name>Zn(2+)</name>
        <dbReference type="ChEBI" id="CHEBI:29105"/>
    </cofactor>
</comment>
<dbReference type="InterPro" id="IPR050071">
    <property type="entry name" value="Dehydroquinate_synthase"/>
</dbReference>
<dbReference type="GO" id="GO:0008652">
    <property type="term" value="P:amino acid biosynthetic process"/>
    <property type="evidence" value="ECO:0007669"/>
    <property type="project" value="UniProtKB-KW"/>
</dbReference>
<evidence type="ECO:0000256" key="3">
    <source>
        <dbReference type="ARBA" id="ARBA00001947"/>
    </source>
</evidence>
<dbReference type="NCBIfam" id="TIGR01357">
    <property type="entry name" value="aroB"/>
    <property type="match status" value="1"/>
</dbReference>
<evidence type="ECO:0000256" key="10">
    <source>
        <dbReference type="ARBA" id="ARBA00022490"/>
    </source>
</evidence>
<dbReference type="SUPFAM" id="SSF56796">
    <property type="entry name" value="Dehydroquinate synthase-like"/>
    <property type="match status" value="1"/>
</dbReference>
<dbReference type="Gene3D" id="3.40.50.1970">
    <property type="match status" value="1"/>
</dbReference>
<proteinExistence type="inferred from homology"/>
<dbReference type="GO" id="GO:0003856">
    <property type="term" value="F:3-dehydroquinate synthase activity"/>
    <property type="evidence" value="ECO:0007669"/>
    <property type="project" value="UniProtKB-UniRule"/>
</dbReference>
<dbReference type="GO" id="GO:0005737">
    <property type="term" value="C:cytoplasm"/>
    <property type="evidence" value="ECO:0007669"/>
    <property type="project" value="UniProtKB-SubCell"/>
</dbReference>
<evidence type="ECO:0000256" key="7">
    <source>
        <dbReference type="ARBA" id="ARBA00005412"/>
    </source>
</evidence>
<dbReference type="InterPro" id="IPR030960">
    <property type="entry name" value="DHQS/DOIS_N"/>
</dbReference>
<dbReference type="RefSeq" id="WP_075540458.1">
    <property type="nucleotide sequence ID" value="NZ_CP053844.1"/>
</dbReference>
<dbReference type="Proteomes" id="UP000069632">
    <property type="component" value="Unassembled WGS sequence"/>
</dbReference>
<evidence type="ECO:0000313" key="22">
    <source>
        <dbReference type="EMBL" id="CZE48824.1"/>
    </source>
</evidence>
<reference evidence="22 23" key="1">
    <citation type="submission" date="2016-02" db="EMBL/GenBank/DDBJ databases">
        <authorList>
            <consortium name="Pathogen Informatics"/>
        </authorList>
    </citation>
    <scope>NUCLEOTIDE SEQUENCE [LARGE SCALE GENOMIC DNA]</scope>
    <source>
        <strain evidence="22 23">RC20</strain>
    </source>
</reference>
<dbReference type="InterPro" id="IPR030963">
    <property type="entry name" value="DHQ_synth_fam"/>
</dbReference>
<dbReference type="GO" id="GO:0009073">
    <property type="term" value="P:aromatic amino acid family biosynthetic process"/>
    <property type="evidence" value="ECO:0007669"/>
    <property type="project" value="UniProtKB-KW"/>
</dbReference>
<comment type="cofactor">
    <cofactor evidence="2 19">
        <name>NAD(+)</name>
        <dbReference type="ChEBI" id="CHEBI:57540"/>
    </cofactor>
</comment>
<feature type="binding site" evidence="19">
    <location>
        <begin position="160"/>
        <end position="163"/>
    </location>
    <ligand>
        <name>NAD(+)</name>
        <dbReference type="ChEBI" id="CHEBI:57540"/>
    </ligand>
</feature>
<keyword evidence="18 19" id="KW-0170">Cobalt</keyword>
<dbReference type="GO" id="GO:0009423">
    <property type="term" value="P:chorismate biosynthetic process"/>
    <property type="evidence" value="ECO:0007669"/>
    <property type="project" value="UniProtKB-UniRule"/>
</dbReference>
<keyword evidence="15 19" id="KW-0520">NAD</keyword>
<evidence type="ECO:0000256" key="8">
    <source>
        <dbReference type="ARBA" id="ARBA00013031"/>
    </source>
</evidence>
<feature type="binding site" evidence="19">
    <location>
        <begin position="96"/>
        <end position="100"/>
    </location>
    <ligand>
        <name>NAD(+)</name>
        <dbReference type="ChEBI" id="CHEBI:57540"/>
    </ligand>
</feature>
<feature type="domain" description="3-dehydroquinate synthase C-terminal" evidence="21">
    <location>
        <begin position="172"/>
        <end position="311"/>
    </location>
</feature>
<comment type="function">
    <text evidence="4 19">Catalyzes the conversion of 3-deoxy-D-arabino-heptulosonate 7-phosphate (DAHP) to dehydroquinate (DHQ).</text>
</comment>
<keyword evidence="10 19" id="KW-0963">Cytoplasm</keyword>
<evidence type="ECO:0000259" key="20">
    <source>
        <dbReference type="Pfam" id="PF01761"/>
    </source>
</evidence>
<gene>
    <name evidence="19 22" type="primary">aroB</name>
    <name evidence="22" type="ORF">ERS672216_01612</name>
</gene>
<accession>A0A128EJ02</accession>
<feature type="binding site" evidence="19">
    <location>
        <position position="142"/>
    </location>
    <ligand>
        <name>NAD(+)</name>
        <dbReference type="ChEBI" id="CHEBI:57540"/>
    </ligand>
</feature>
<evidence type="ECO:0000256" key="12">
    <source>
        <dbReference type="ARBA" id="ARBA00022723"/>
    </source>
</evidence>
<keyword evidence="17 19" id="KW-0456">Lyase</keyword>
<dbReference type="Pfam" id="PF24621">
    <property type="entry name" value="DHQS_C"/>
    <property type="match status" value="1"/>
</dbReference>
<dbReference type="InterPro" id="IPR016037">
    <property type="entry name" value="DHQ_synth_AroB"/>
</dbReference>
<protein>
    <recommendedName>
        <fullName evidence="9 19">3-dehydroquinate synthase</fullName>
        <shortName evidence="19">DHQS</shortName>
        <ecNumber evidence="8 19">4.2.3.4</ecNumber>
    </recommendedName>
</protein>
<evidence type="ECO:0000256" key="14">
    <source>
        <dbReference type="ARBA" id="ARBA00022833"/>
    </source>
</evidence>
<evidence type="ECO:0000256" key="16">
    <source>
        <dbReference type="ARBA" id="ARBA00023141"/>
    </source>
</evidence>
<feature type="binding site" evidence="19">
    <location>
        <position position="251"/>
    </location>
    <ligand>
        <name>Zn(2+)</name>
        <dbReference type="ChEBI" id="CHEBI:29105"/>
    </ligand>
</feature>
<evidence type="ECO:0000256" key="5">
    <source>
        <dbReference type="ARBA" id="ARBA00004496"/>
    </source>
</evidence>
<dbReference type="UniPathway" id="UPA00053">
    <property type="reaction ID" value="UER00085"/>
</dbReference>
<keyword evidence="11 19" id="KW-0028">Amino-acid biosynthesis</keyword>
<dbReference type="OrthoDB" id="9806583at2"/>
<keyword evidence="23" id="KW-1185">Reference proteome</keyword>
<comment type="similarity">
    <text evidence="7 19">Belongs to the sugar phosphate cyclases superfamily. Dehydroquinate synthase family.</text>
</comment>
<evidence type="ECO:0000313" key="23">
    <source>
        <dbReference type="Proteomes" id="UP000069632"/>
    </source>
</evidence>
<organism evidence="22 23">
    <name type="scientific">Campylobacter geochelonis</name>
    <dbReference type="NCBI Taxonomy" id="1780362"/>
    <lineage>
        <taxon>Bacteria</taxon>
        <taxon>Pseudomonadati</taxon>
        <taxon>Campylobacterota</taxon>
        <taxon>Epsilonproteobacteria</taxon>
        <taxon>Campylobacterales</taxon>
        <taxon>Campylobacteraceae</taxon>
        <taxon>Campylobacter</taxon>
    </lineage>
</organism>
<evidence type="ECO:0000256" key="4">
    <source>
        <dbReference type="ARBA" id="ARBA00003485"/>
    </source>
</evidence>
<dbReference type="AlphaFoldDB" id="A0A128EJ02"/>
<comment type="pathway">
    <text evidence="6 19">Metabolic intermediate biosynthesis; chorismate biosynthesis; chorismate from D-erythrose 4-phosphate and phosphoenolpyruvate: step 2/7.</text>
</comment>
<evidence type="ECO:0000256" key="17">
    <source>
        <dbReference type="ARBA" id="ARBA00023239"/>
    </source>
</evidence>
<evidence type="ECO:0000256" key="15">
    <source>
        <dbReference type="ARBA" id="ARBA00023027"/>
    </source>
</evidence>
<evidence type="ECO:0000256" key="13">
    <source>
        <dbReference type="ARBA" id="ARBA00022741"/>
    </source>
</evidence>
<comment type="subcellular location">
    <subcellularLocation>
        <location evidence="5 19">Cytoplasm</location>
    </subcellularLocation>
</comment>
<evidence type="ECO:0000256" key="1">
    <source>
        <dbReference type="ARBA" id="ARBA00001393"/>
    </source>
</evidence>
<keyword evidence="14 19" id="KW-0862">Zinc</keyword>
<sequence>MKTQINLKEKNKSYTVYIDELDKITLKGSVAIVTNQTVGGLWLKEILGLLECDKLSIISIPDGEEYKNFETLNQILEQLFIAKLDRSSTLIALGGGVVSDITGFAASIYERGIKFINIPTTLLAQVDASVGGKTGINNKFGKNLVGAFYQPEAVYCQSKFLSTLPKREFSAGVAEAIKMAITFDKEFFNFFVQNDLKSSEEIAKVISKCVQIKADVVSKDEKERGIRAVLNYGHTFAHVIENETKYTKFLHGEAVAIGINMANHLALKLNLLSLDELNLIKQTLVKFSLPTHYKIKDCEHFYNAFFLDKKSEQSKIKFILPDGIGKFCVKDDVDKDIVMSVLEEFR</sequence>
<comment type="catalytic activity">
    <reaction evidence="1 19">
        <text>7-phospho-2-dehydro-3-deoxy-D-arabino-heptonate = 3-dehydroquinate + phosphate</text>
        <dbReference type="Rhea" id="RHEA:21968"/>
        <dbReference type="ChEBI" id="CHEBI:32364"/>
        <dbReference type="ChEBI" id="CHEBI:43474"/>
        <dbReference type="ChEBI" id="CHEBI:58394"/>
        <dbReference type="EC" id="4.2.3.4"/>
    </reaction>
</comment>